<name>A0A2P6R272_ROSCH</name>
<proteinExistence type="predicted"/>
<gene>
    <name evidence="1" type="ORF">RchiOBHm_Chr4g0437021</name>
</gene>
<evidence type="ECO:0000313" key="2">
    <source>
        <dbReference type="Proteomes" id="UP000238479"/>
    </source>
</evidence>
<protein>
    <submittedName>
        <fullName evidence="1">Uncharacterized protein</fullName>
    </submittedName>
</protein>
<keyword evidence="2" id="KW-1185">Reference proteome</keyword>
<evidence type="ECO:0000313" key="1">
    <source>
        <dbReference type="EMBL" id="PRQ40530.1"/>
    </source>
</evidence>
<organism evidence="1 2">
    <name type="scientific">Rosa chinensis</name>
    <name type="common">China rose</name>
    <dbReference type="NCBI Taxonomy" id="74649"/>
    <lineage>
        <taxon>Eukaryota</taxon>
        <taxon>Viridiplantae</taxon>
        <taxon>Streptophyta</taxon>
        <taxon>Embryophyta</taxon>
        <taxon>Tracheophyta</taxon>
        <taxon>Spermatophyta</taxon>
        <taxon>Magnoliopsida</taxon>
        <taxon>eudicotyledons</taxon>
        <taxon>Gunneridae</taxon>
        <taxon>Pentapetalae</taxon>
        <taxon>rosids</taxon>
        <taxon>fabids</taxon>
        <taxon>Rosales</taxon>
        <taxon>Rosaceae</taxon>
        <taxon>Rosoideae</taxon>
        <taxon>Rosoideae incertae sedis</taxon>
        <taxon>Rosa</taxon>
    </lineage>
</organism>
<dbReference type="EMBL" id="PDCK01000042">
    <property type="protein sequence ID" value="PRQ40530.1"/>
    <property type="molecule type" value="Genomic_DNA"/>
</dbReference>
<comment type="caution">
    <text evidence="1">The sequence shown here is derived from an EMBL/GenBank/DDBJ whole genome shotgun (WGS) entry which is preliminary data.</text>
</comment>
<dbReference type="AlphaFoldDB" id="A0A2P6R272"/>
<dbReference type="Gramene" id="PRQ40530">
    <property type="protein sequence ID" value="PRQ40530"/>
    <property type="gene ID" value="RchiOBHm_Chr4g0437021"/>
</dbReference>
<reference evidence="1 2" key="1">
    <citation type="journal article" date="2018" name="Nat. Genet.">
        <title>The Rosa genome provides new insights in the design of modern roses.</title>
        <authorList>
            <person name="Bendahmane M."/>
        </authorList>
    </citation>
    <scope>NUCLEOTIDE SEQUENCE [LARGE SCALE GENOMIC DNA]</scope>
    <source>
        <strain evidence="2">cv. Old Blush</strain>
    </source>
</reference>
<dbReference type="Proteomes" id="UP000238479">
    <property type="component" value="Chromosome 4"/>
</dbReference>
<accession>A0A2P6R272</accession>
<sequence>MAGATLLADIHSLSVTRNRWIFDKGGGGSCAHRCRSGSVRVSDSDGRCGSG</sequence>